<comment type="caution">
    <text evidence="2">The sequence shown here is derived from an EMBL/GenBank/DDBJ whole genome shotgun (WGS) entry which is preliminary data.</text>
</comment>
<protein>
    <submittedName>
        <fullName evidence="2">Uncharacterized protein</fullName>
    </submittedName>
</protein>
<evidence type="ECO:0000313" key="3">
    <source>
        <dbReference type="Proteomes" id="UP001396334"/>
    </source>
</evidence>
<dbReference type="EMBL" id="JBBPBN010000037">
    <property type="protein sequence ID" value="KAK9000809.1"/>
    <property type="molecule type" value="Genomic_DNA"/>
</dbReference>
<reference evidence="2 3" key="1">
    <citation type="journal article" date="2024" name="G3 (Bethesda)">
        <title>Genome assembly of Hibiscus sabdariffa L. provides insights into metabolisms of medicinal natural products.</title>
        <authorList>
            <person name="Kim T."/>
        </authorList>
    </citation>
    <scope>NUCLEOTIDE SEQUENCE [LARGE SCALE GENOMIC DNA]</scope>
    <source>
        <strain evidence="2">TK-2024</strain>
        <tissue evidence="2">Old leaves</tissue>
    </source>
</reference>
<organism evidence="2 3">
    <name type="scientific">Hibiscus sabdariffa</name>
    <name type="common">roselle</name>
    <dbReference type="NCBI Taxonomy" id="183260"/>
    <lineage>
        <taxon>Eukaryota</taxon>
        <taxon>Viridiplantae</taxon>
        <taxon>Streptophyta</taxon>
        <taxon>Embryophyta</taxon>
        <taxon>Tracheophyta</taxon>
        <taxon>Spermatophyta</taxon>
        <taxon>Magnoliopsida</taxon>
        <taxon>eudicotyledons</taxon>
        <taxon>Gunneridae</taxon>
        <taxon>Pentapetalae</taxon>
        <taxon>rosids</taxon>
        <taxon>malvids</taxon>
        <taxon>Malvales</taxon>
        <taxon>Malvaceae</taxon>
        <taxon>Malvoideae</taxon>
        <taxon>Hibiscus</taxon>
    </lineage>
</organism>
<name>A0ABR2QJL0_9ROSI</name>
<gene>
    <name evidence="2" type="ORF">V6N11_081294</name>
</gene>
<feature type="compositionally biased region" description="Pro residues" evidence="1">
    <location>
        <begin position="26"/>
        <end position="36"/>
    </location>
</feature>
<evidence type="ECO:0000313" key="2">
    <source>
        <dbReference type="EMBL" id="KAK9000809.1"/>
    </source>
</evidence>
<accession>A0ABR2QJL0</accession>
<keyword evidence="3" id="KW-1185">Reference proteome</keyword>
<evidence type="ECO:0000256" key="1">
    <source>
        <dbReference type="SAM" id="MobiDB-lite"/>
    </source>
</evidence>
<proteinExistence type="predicted"/>
<feature type="region of interest" description="Disordered" evidence="1">
    <location>
        <begin position="16"/>
        <end position="44"/>
    </location>
</feature>
<sequence>MISSSLHYRHRAIARRRSSELTGELRPPPISSPPMLSPSHLGFSRMTPKCNNEALDPLRRHYRFGVHSDEPKSLATLSLPSLSISHIRL</sequence>
<dbReference type="Proteomes" id="UP001396334">
    <property type="component" value="Unassembled WGS sequence"/>
</dbReference>